<sequence>MGNRILAVLQGRRLDGTLDLDLPSDITRSIRPSSLDTALKWLRKNYPLDEDAAIIARIEREELQEEEKHVRRAEELGLYKPQSGSYGAELGESNDLYGKSVLKETRKRNEARLLAEQEKKRQEWLDGEQKEREKLEHMRQRNTALQRFEDTASLEVRERADPNQRPLLAWIQKHHLRATDWDLDVSKLTNGGRILRILSITLVTFGLCYVFSNNYQAPAKVDRLWPDVPPAAATVMAIIGTNVGVFLLWKLCPPAWRLLNRHFITVAAYPRPLSLIGNVFSHQTVNHLALNMVVLWFVGTRLHDEIGRGNFLALYLASGVFGSFTSLTVNILKGNLGLTALGASGAISALVAAWCMLHADEKFTFFFLPPEWQEVASAKGWIVLTGLVALEFVNMFTRRALIDYWAHLGGFLAGTLWSTAYKQRKENERLINKTCKTLVSPAFRLKRSWGAIKCAHSGNESDTESLSDVGQPYFDEGTLHPAQGIELLEGYSSDISEIDSIHSDDSADLEVRKPRNKLPTYSVSHPWEVVDYHLYLCSVEKGKDTHARRNGMFVYDGVDCRPVYYRELLEERAFEPCNVGEEPQFLFWNLPIAELGPCFNGRHYVLGFDYNNRALFARHFEWMPNKTDDLWCVWDLGFTMYSITIPDLIILLESSLFEEVHVGMGILSSSPYCMAMGSCDDPGMEIVITILFCRWVLDFAEAIFEQNGNIMEIVKGRLTRYMEECRIILARASYRAWLVSRGGYTKATYQRNSSIGKFTSDLFTFSKSVEDGSLKTQSWRAPGLDTCNMLRHQDRVQRRAETEQRLESLFTISEVDTSPESPVEVLGGMAARSKESLAAFGPARTPRIPPRSKYGSVPLHRWCSMPPETVKMEDEACNGLKETEYHKTPVSLLLKQIIDLIDTRPELDCPENRAHFEELLIVLAMDVQQKAVNDSVTPKLGHENDSWKVEVHSMLEPKALVTHYRLHFSLVLD</sequence>
<evidence type="ECO:0000256" key="7">
    <source>
        <dbReference type="SAM" id="Phobius"/>
    </source>
</evidence>
<dbReference type="PANTHER" id="PTHR43731">
    <property type="entry name" value="RHOMBOID PROTEASE"/>
    <property type="match status" value="1"/>
</dbReference>
<reference evidence="9 10" key="1">
    <citation type="submission" date="2017-05" db="EMBL/GenBank/DDBJ databases">
        <title>Genome sequence for an aflatoxigenic pathogen of Argentinian peanut, Aspergillus arachidicola.</title>
        <authorList>
            <person name="Moore G."/>
            <person name="Beltz S.B."/>
            <person name="Mack B.M."/>
        </authorList>
    </citation>
    <scope>NUCLEOTIDE SEQUENCE [LARGE SCALE GENOMIC DNA]</scope>
    <source>
        <strain evidence="9 10">CBS 117610</strain>
    </source>
</reference>
<comment type="similarity">
    <text evidence="2">Belongs to the peptidase S54 family.</text>
</comment>
<feature type="transmembrane region" description="Helical" evidence="7">
    <location>
        <begin position="194"/>
        <end position="212"/>
    </location>
</feature>
<dbReference type="SUPFAM" id="SSF144091">
    <property type="entry name" value="Rhomboid-like"/>
    <property type="match status" value="1"/>
</dbReference>
<feature type="domain" description="Peptidase S54 rhomboid" evidence="8">
    <location>
        <begin position="274"/>
        <end position="421"/>
    </location>
</feature>
<keyword evidence="4" id="KW-0378">Hydrolase</keyword>
<dbReference type="Proteomes" id="UP000231358">
    <property type="component" value="Unassembled WGS sequence"/>
</dbReference>
<evidence type="ECO:0000256" key="4">
    <source>
        <dbReference type="ARBA" id="ARBA00022801"/>
    </source>
</evidence>
<feature type="transmembrane region" description="Helical" evidence="7">
    <location>
        <begin position="311"/>
        <end position="329"/>
    </location>
</feature>
<evidence type="ECO:0000256" key="6">
    <source>
        <dbReference type="ARBA" id="ARBA00023136"/>
    </source>
</evidence>
<dbReference type="GO" id="GO:0004252">
    <property type="term" value="F:serine-type endopeptidase activity"/>
    <property type="evidence" value="ECO:0007669"/>
    <property type="project" value="InterPro"/>
</dbReference>
<keyword evidence="10" id="KW-1185">Reference proteome</keyword>
<evidence type="ECO:0000259" key="8">
    <source>
        <dbReference type="Pfam" id="PF01694"/>
    </source>
</evidence>
<comment type="subcellular location">
    <subcellularLocation>
        <location evidence="1">Membrane</location>
        <topology evidence="1">Multi-pass membrane protein</topology>
    </subcellularLocation>
</comment>
<evidence type="ECO:0000313" key="9">
    <source>
        <dbReference type="EMBL" id="PIG83198.1"/>
    </source>
</evidence>
<keyword evidence="3 7" id="KW-0812">Transmembrane</keyword>
<evidence type="ECO:0000313" key="10">
    <source>
        <dbReference type="Proteomes" id="UP000231358"/>
    </source>
</evidence>
<dbReference type="PANTHER" id="PTHR43731:SF14">
    <property type="entry name" value="PRESENILIN-ASSOCIATED RHOMBOID-LIKE PROTEIN, MITOCHONDRIAL"/>
    <property type="match status" value="1"/>
</dbReference>
<evidence type="ECO:0000256" key="5">
    <source>
        <dbReference type="ARBA" id="ARBA00022989"/>
    </source>
</evidence>
<name>A0A2G7FRE6_9EURO</name>
<dbReference type="Pfam" id="PF01694">
    <property type="entry name" value="Rhomboid"/>
    <property type="match status" value="1"/>
</dbReference>
<dbReference type="GO" id="GO:0016020">
    <property type="term" value="C:membrane"/>
    <property type="evidence" value="ECO:0007669"/>
    <property type="project" value="UniProtKB-SubCell"/>
</dbReference>
<dbReference type="STRING" id="656916.A0A2G7FRE6"/>
<keyword evidence="6 7" id="KW-0472">Membrane</keyword>
<keyword evidence="5 7" id="KW-1133">Transmembrane helix</keyword>
<evidence type="ECO:0000256" key="2">
    <source>
        <dbReference type="ARBA" id="ARBA00009045"/>
    </source>
</evidence>
<gene>
    <name evidence="9" type="ORF">AARAC_008307</name>
</gene>
<dbReference type="InterPro" id="IPR035952">
    <property type="entry name" value="Rhomboid-like_sf"/>
</dbReference>
<protein>
    <submittedName>
        <fullName evidence="9">Rhomboid family protein</fullName>
    </submittedName>
</protein>
<dbReference type="InterPro" id="IPR050925">
    <property type="entry name" value="Rhomboid_protease_S54"/>
</dbReference>
<dbReference type="GO" id="GO:0006465">
    <property type="term" value="P:signal peptide processing"/>
    <property type="evidence" value="ECO:0007669"/>
    <property type="project" value="TreeGrafter"/>
</dbReference>
<proteinExistence type="inferred from homology"/>
<dbReference type="EMBL" id="NEXV01000463">
    <property type="protein sequence ID" value="PIG83198.1"/>
    <property type="molecule type" value="Genomic_DNA"/>
</dbReference>
<evidence type="ECO:0000256" key="3">
    <source>
        <dbReference type="ARBA" id="ARBA00022692"/>
    </source>
</evidence>
<accession>A0A2G7FRE6</accession>
<dbReference type="FunFam" id="1.20.1540.10:FF:000012">
    <property type="entry name" value="Rhomboid family protein"/>
    <property type="match status" value="1"/>
</dbReference>
<feature type="transmembrane region" description="Helical" evidence="7">
    <location>
        <begin position="336"/>
        <end position="359"/>
    </location>
</feature>
<feature type="transmembrane region" description="Helical" evidence="7">
    <location>
        <begin position="232"/>
        <end position="252"/>
    </location>
</feature>
<dbReference type="InterPro" id="IPR022764">
    <property type="entry name" value="Peptidase_S54_rhomboid_dom"/>
</dbReference>
<evidence type="ECO:0000256" key="1">
    <source>
        <dbReference type="ARBA" id="ARBA00004141"/>
    </source>
</evidence>
<comment type="caution">
    <text evidence="9">The sequence shown here is derived from an EMBL/GenBank/DDBJ whole genome shotgun (WGS) entry which is preliminary data.</text>
</comment>
<feature type="transmembrane region" description="Helical" evidence="7">
    <location>
        <begin position="404"/>
        <end position="421"/>
    </location>
</feature>
<organism evidence="9 10">
    <name type="scientific">Aspergillus arachidicola</name>
    <dbReference type="NCBI Taxonomy" id="656916"/>
    <lineage>
        <taxon>Eukaryota</taxon>
        <taxon>Fungi</taxon>
        <taxon>Dikarya</taxon>
        <taxon>Ascomycota</taxon>
        <taxon>Pezizomycotina</taxon>
        <taxon>Eurotiomycetes</taxon>
        <taxon>Eurotiomycetidae</taxon>
        <taxon>Eurotiales</taxon>
        <taxon>Aspergillaceae</taxon>
        <taxon>Aspergillus</taxon>
        <taxon>Aspergillus subgen. Circumdati</taxon>
    </lineage>
</organism>
<dbReference type="AlphaFoldDB" id="A0A2G7FRE6"/>
<dbReference type="Gene3D" id="1.20.1540.10">
    <property type="entry name" value="Rhomboid-like"/>
    <property type="match status" value="1"/>
</dbReference>